<dbReference type="GO" id="GO:0003676">
    <property type="term" value="F:nucleic acid binding"/>
    <property type="evidence" value="ECO:0007669"/>
    <property type="project" value="InterPro"/>
</dbReference>
<gene>
    <name evidence="1" type="ORF">WN51_03640</name>
</gene>
<dbReference type="Proteomes" id="UP000053105">
    <property type="component" value="Unassembled WGS sequence"/>
</dbReference>
<dbReference type="EMBL" id="KQ435829">
    <property type="protein sequence ID" value="KOX71829.1"/>
    <property type="molecule type" value="Genomic_DNA"/>
</dbReference>
<evidence type="ECO:0000313" key="2">
    <source>
        <dbReference type="Proteomes" id="UP000053105"/>
    </source>
</evidence>
<proteinExistence type="predicted"/>
<dbReference type="Gene3D" id="3.30.420.10">
    <property type="entry name" value="Ribonuclease H-like superfamily/Ribonuclease H"/>
    <property type="match status" value="1"/>
</dbReference>
<keyword evidence="2" id="KW-1185">Reference proteome</keyword>
<dbReference type="InterPro" id="IPR036397">
    <property type="entry name" value="RNaseH_sf"/>
</dbReference>
<protein>
    <recommendedName>
        <fullName evidence="3">PiggyBac transposable element-derived protein domain-containing protein</fullName>
    </recommendedName>
</protein>
<dbReference type="STRING" id="166423.A0A0M8ZXX7"/>
<dbReference type="PANTHER" id="PTHR47326:SF1">
    <property type="entry name" value="HTH PSQ-TYPE DOMAIN-CONTAINING PROTEIN"/>
    <property type="match status" value="1"/>
</dbReference>
<dbReference type="OrthoDB" id="7586520at2759"/>
<name>A0A0M8ZXX7_9HYME</name>
<accession>A0A0M8ZXX7</accession>
<organism evidence="1 2">
    <name type="scientific">Melipona quadrifasciata</name>
    <dbReference type="NCBI Taxonomy" id="166423"/>
    <lineage>
        <taxon>Eukaryota</taxon>
        <taxon>Metazoa</taxon>
        <taxon>Ecdysozoa</taxon>
        <taxon>Arthropoda</taxon>
        <taxon>Hexapoda</taxon>
        <taxon>Insecta</taxon>
        <taxon>Pterygota</taxon>
        <taxon>Neoptera</taxon>
        <taxon>Endopterygota</taxon>
        <taxon>Hymenoptera</taxon>
        <taxon>Apocrita</taxon>
        <taxon>Aculeata</taxon>
        <taxon>Apoidea</taxon>
        <taxon>Anthophila</taxon>
        <taxon>Apidae</taxon>
        <taxon>Melipona</taxon>
    </lineage>
</organism>
<dbReference type="PANTHER" id="PTHR47326">
    <property type="entry name" value="TRANSPOSABLE ELEMENT TC3 TRANSPOSASE-LIKE PROTEIN"/>
    <property type="match status" value="1"/>
</dbReference>
<evidence type="ECO:0008006" key="3">
    <source>
        <dbReference type="Google" id="ProtNLM"/>
    </source>
</evidence>
<dbReference type="AlphaFoldDB" id="A0A0M8ZXX7"/>
<evidence type="ECO:0000313" key="1">
    <source>
        <dbReference type="EMBL" id="KOX71829.1"/>
    </source>
</evidence>
<sequence>MLVVRQNVQRAEESADQAPARTLRADERLAYHYTPVHKLIIPSDYQKRVQFCEWYMHSVVRDNVFSSRIISIDEASFRRRGIRNAYNHIWARNNPYAVKQRNFQHEFRCNIWMGIIND</sequence>
<reference evidence="1 2" key="1">
    <citation type="submission" date="2015-07" db="EMBL/GenBank/DDBJ databases">
        <title>The genome of Melipona quadrifasciata.</title>
        <authorList>
            <person name="Pan H."/>
            <person name="Kapheim K."/>
        </authorList>
    </citation>
    <scope>NUCLEOTIDE SEQUENCE [LARGE SCALE GENOMIC DNA]</scope>
    <source>
        <strain evidence="1">0111107301</strain>
        <tissue evidence="1">Whole body</tissue>
    </source>
</reference>